<keyword evidence="2" id="KW-1185">Reference proteome</keyword>
<dbReference type="RefSeq" id="WP_090213350.1">
    <property type="nucleotide sequence ID" value="NZ_LT629780.1"/>
</dbReference>
<dbReference type="Proteomes" id="UP000243063">
    <property type="component" value="Chromosome I"/>
</dbReference>
<dbReference type="PANTHER" id="PTHR33973">
    <property type="entry name" value="OS07G0153300 PROTEIN"/>
    <property type="match status" value="1"/>
</dbReference>
<evidence type="ECO:0000313" key="2">
    <source>
        <dbReference type="Proteomes" id="UP000243063"/>
    </source>
</evidence>
<dbReference type="OrthoDB" id="9778801at2"/>
<dbReference type="Pfam" id="PF07103">
    <property type="entry name" value="DUF1365"/>
    <property type="match status" value="1"/>
</dbReference>
<reference evidence="2" key="1">
    <citation type="submission" date="2016-10" db="EMBL/GenBank/DDBJ databases">
        <authorList>
            <person name="Varghese N."/>
            <person name="Submissions S."/>
        </authorList>
    </citation>
    <scope>NUCLEOTIDE SEQUENCE [LARGE SCALE GENOMIC DNA]</scope>
    <source>
        <strain evidence="2">CCTCC 2012022</strain>
    </source>
</reference>
<name>A0A1H2G1L1_9GAMM</name>
<dbReference type="PANTHER" id="PTHR33973:SF4">
    <property type="entry name" value="OS07G0153300 PROTEIN"/>
    <property type="match status" value="1"/>
</dbReference>
<dbReference type="InterPro" id="IPR010775">
    <property type="entry name" value="DUF1365"/>
</dbReference>
<sequence length="265" mass="30441">MNSAFYSGWVRHRRLRPKAHEFRYRIGLLYLDLAEQDALFALSPLLGRGRFAPLSFREQDYLPHLTGQGLPLAEAVRRCLAEALGAAPEGRICLLTQPRCWGLSFNPVSFFYCFDAEERLAAILCEVSNTPWHQRYHYVLPADGAGSQHFAVAKSFHVSPFLPRDLEYHLHFSRPGERLGVHMEDHDVEGKLFDATLTLQRQTLDRAAVHRHLRAFPWMTAKTVLGIYWQALRLALKRVPFFSHRAADGHSRVAHRLQESCDEKL</sequence>
<organism evidence="1 2">
    <name type="scientific">Geopseudomonas guangdongensis</name>
    <dbReference type="NCBI Taxonomy" id="1245526"/>
    <lineage>
        <taxon>Bacteria</taxon>
        <taxon>Pseudomonadati</taxon>
        <taxon>Pseudomonadota</taxon>
        <taxon>Gammaproteobacteria</taxon>
        <taxon>Pseudomonadales</taxon>
        <taxon>Pseudomonadaceae</taxon>
        <taxon>Geopseudomonas</taxon>
    </lineage>
</organism>
<accession>A0A1H2G1L1</accession>
<dbReference type="EMBL" id="LT629780">
    <property type="protein sequence ID" value="SDU13425.1"/>
    <property type="molecule type" value="Genomic_DNA"/>
</dbReference>
<protein>
    <recommendedName>
        <fullName evidence="3">DUF1365 domain-containing protein</fullName>
    </recommendedName>
</protein>
<dbReference type="STRING" id="1245526.SAMN05216580_1535"/>
<gene>
    <name evidence="1" type="ORF">SAMN05216580_1535</name>
</gene>
<dbReference type="AlphaFoldDB" id="A0A1H2G1L1"/>
<proteinExistence type="predicted"/>
<evidence type="ECO:0008006" key="3">
    <source>
        <dbReference type="Google" id="ProtNLM"/>
    </source>
</evidence>
<evidence type="ECO:0000313" key="1">
    <source>
        <dbReference type="EMBL" id="SDU13425.1"/>
    </source>
</evidence>